<dbReference type="SUPFAM" id="SSF81383">
    <property type="entry name" value="F-box domain"/>
    <property type="match status" value="1"/>
</dbReference>
<proteinExistence type="predicted"/>
<dbReference type="Gene3D" id="3.80.10.10">
    <property type="entry name" value="Ribonuclease Inhibitor"/>
    <property type="match status" value="1"/>
</dbReference>
<dbReference type="PROSITE" id="PS50181">
    <property type="entry name" value="FBOX"/>
    <property type="match status" value="1"/>
</dbReference>
<dbReference type="CDD" id="cd09917">
    <property type="entry name" value="F-box_SF"/>
    <property type="match status" value="1"/>
</dbReference>
<dbReference type="Gene3D" id="1.20.1280.50">
    <property type="match status" value="1"/>
</dbReference>
<organism evidence="2 3">
    <name type="scientific">Jimgerdemannia flammicorona</name>
    <dbReference type="NCBI Taxonomy" id="994334"/>
    <lineage>
        <taxon>Eukaryota</taxon>
        <taxon>Fungi</taxon>
        <taxon>Fungi incertae sedis</taxon>
        <taxon>Mucoromycota</taxon>
        <taxon>Mucoromycotina</taxon>
        <taxon>Endogonomycetes</taxon>
        <taxon>Endogonales</taxon>
        <taxon>Endogonaceae</taxon>
        <taxon>Jimgerdemannia</taxon>
    </lineage>
</organism>
<evidence type="ECO:0000313" key="3">
    <source>
        <dbReference type="Proteomes" id="UP000268093"/>
    </source>
</evidence>
<sequence length="385" mass="45085">MSIQLLPTELLLQIFAYCNQRSFKYDLFSISLVCKQWHCISRRQVDNTSLQELFYYGNHTPCQIERMCSLLEESRKLLLNDAHIIKSIRIHVCDDWFRNIHNQTYLSKILSLAQNVKTLKIQFSDRWYLAATKCEPPYNILPPCYHTIENLIVLKHTHRLVDDGLTDLVRSLPKLKWLDMCSTDQYPDLVLALADRDLHHVSIRESKFPELHECIRNWSNLRSLSVRDLRNECHALFVQVAETCNHLTILEFTRGCNSGGLHKQQEQDAIVQIVQRCILLKRVSLGGIDFQEYQTLEKILYHGRALISLSLTQCTNISIPKEITESKIHNICIMDCIHIDYWFWNRILSAGMINILYNGIDVSEIENRGFTRYSGCSWRRNNFPI</sequence>
<dbReference type="InterPro" id="IPR001810">
    <property type="entry name" value="F-box_dom"/>
</dbReference>
<evidence type="ECO:0000259" key="1">
    <source>
        <dbReference type="PROSITE" id="PS50181"/>
    </source>
</evidence>
<dbReference type="InterPro" id="IPR032675">
    <property type="entry name" value="LRR_dom_sf"/>
</dbReference>
<keyword evidence="3" id="KW-1185">Reference proteome</keyword>
<dbReference type="InterPro" id="IPR036047">
    <property type="entry name" value="F-box-like_dom_sf"/>
</dbReference>
<feature type="domain" description="F-box" evidence="1">
    <location>
        <begin position="1"/>
        <end position="53"/>
    </location>
</feature>
<accession>A0A433A0Z3</accession>
<dbReference type="SUPFAM" id="SSF52047">
    <property type="entry name" value="RNI-like"/>
    <property type="match status" value="1"/>
</dbReference>
<dbReference type="Pfam" id="PF12937">
    <property type="entry name" value="F-box-like"/>
    <property type="match status" value="1"/>
</dbReference>
<dbReference type="EMBL" id="RBNI01022463">
    <property type="protein sequence ID" value="RUO96243.1"/>
    <property type="molecule type" value="Genomic_DNA"/>
</dbReference>
<gene>
    <name evidence="2" type="ORF">BC936DRAFT_142360</name>
</gene>
<evidence type="ECO:0000313" key="2">
    <source>
        <dbReference type="EMBL" id="RUO96243.1"/>
    </source>
</evidence>
<dbReference type="Proteomes" id="UP000268093">
    <property type="component" value="Unassembled WGS sequence"/>
</dbReference>
<dbReference type="AlphaFoldDB" id="A0A433A0Z3"/>
<reference evidence="2 3" key="1">
    <citation type="journal article" date="2018" name="New Phytol.">
        <title>Phylogenomics of Endogonaceae and evolution of mycorrhizas within Mucoromycota.</title>
        <authorList>
            <person name="Chang Y."/>
            <person name="Desiro A."/>
            <person name="Na H."/>
            <person name="Sandor L."/>
            <person name="Lipzen A."/>
            <person name="Clum A."/>
            <person name="Barry K."/>
            <person name="Grigoriev I.V."/>
            <person name="Martin F.M."/>
            <person name="Stajich J.E."/>
            <person name="Smith M.E."/>
            <person name="Bonito G."/>
            <person name="Spatafora J.W."/>
        </authorList>
    </citation>
    <scope>NUCLEOTIDE SEQUENCE [LARGE SCALE GENOMIC DNA]</scope>
    <source>
        <strain evidence="2 3">GMNB39</strain>
    </source>
</reference>
<comment type="caution">
    <text evidence="2">The sequence shown here is derived from an EMBL/GenBank/DDBJ whole genome shotgun (WGS) entry which is preliminary data.</text>
</comment>
<protein>
    <recommendedName>
        <fullName evidence="1">F-box domain-containing protein</fullName>
    </recommendedName>
</protein>
<name>A0A433A0Z3_9FUNG</name>